<dbReference type="InterPro" id="IPR036390">
    <property type="entry name" value="WH_DNA-bd_sf"/>
</dbReference>
<dbReference type="InterPro" id="IPR008920">
    <property type="entry name" value="TF_FadR/GntR_C"/>
</dbReference>
<dbReference type="SUPFAM" id="SSF48008">
    <property type="entry name" value="GntR ligand-binding domain-like"/>
    <property type="match status" value="1"/>
</dbReference>
<dbReference type="CDD" id="cd07377">
    <property type="entry name" value="WHTH_GntR"/>
    <property type="match status" value="1"/>
</dbReference>
<name>A0ABY5L3I4_9CELL</name>
<dbReference type="PANTHER" id="PTHR43537">
    <property type="entry name" value="TRANSCRIPTIONAL REGULATOR, GNTR FAMILY"/>
    <property type="match status" value="1"/>
</dbReference>
<dbReference type="InterPro" id="IPR011711">
    <property type="entry name" value="GntR_C"/>
</dbReference>
<evidence type="ECO:0000313" key="6">
    <source>
        <dbReference type="EMBL" id="UUI76934.1"/>
    </source>
</evidence>
<dbReference type="Gene3D" id="1.20.120.530">
    <property type="entry name" value="GntR ligand-binding domain-like"/>
    <property type="match status" value="1"/>
</dbReference>
<keyword evidence="7" id="KW-1185">Reference proteome</keyword>
<dbReference type="InterPro" id="IPR036388">
    <property type="entry name" value="WH-like_DNA-bd_sf"/>
</dbReference>
<dbReference type="RefSeq" id="WP_227568873.1">
    <property type="nucleotide sequence ID" value="NZ_JAJENH010000015.1"/>
</dbReference>
<dbReference type="InterPro" id="IPR000524">
    <property type="entry name" value="Tscrpt_reg_HTH_GntR"/>
</dbReference>
<dbReference type="Gene3D" id="1.10.10.10">
    <property type="entry name" value="Winged helix-like DNA-binding domain superfamily/Winged helix DNA-binding domain"/>
    <property type="match status" value="1"/>
</dbReference>
<dbReference type="SMART" id="SM00345">
    <property type="entry name" value="HTH_GNTR"/>
    <property type="match status" value="1"/>
</dbReference>
<dbReference type="SUPFAM" id="SSF46785">
    <property type="entry name" value="Winged helix' DNA-binding domain"/>
    <property type="match status" value="1"/>
</dbReference>
<feature type="compositionally biased region" description="Basic and acidic residues" evidence="4">
    <location>
        <begin position="229"/>
        <end position="238"/>
    </location>
</feature>
<evidence type="ECO:0000313" key="7">
    <source>
        <dbReference type="Proteomes" id="UP001316189"/>
    </source>
</evidence>
<keyword evidence="3" id="KW-0804">Transcription</keyword>
<protein>
    <submittedName>
        <fullName evidence="6">GntR family transcriptional regulator</fullName>
    </submittedName>
</protein>
<evidence type="ECO:0000256" key="1">
    <source>
        <dbReference type="ARBA" id="ARBA00023015"/>
    </source>
</evidence>
<evidence type="ECO:0000259" key="5">
    <source>
        <dbReference type="PROSITE" id="PS50949"/>
    </source>
</evidence>
<sequence length="238" mass="25466">MRASGKAHAQLRAEILDWTLPPGTPLGEVEQSTRLGVSRTPLREALSRLRGEGLVRADGARGAVVADLGAADVRALFELRGALEDRAVRLAARRRDPAPFERLARALDDAPRSLQHDADPHHAAYYAVAEAVDAAIDHAAASPYLTASLAGVRTHLVRVRRVSRDDPDRLRAAAAEHLVVVRAILAQDETLAAQAIAVHLHHSLRQVLAAFASASHDHDPGGHPRATSPRREHAGASA</sequence>
<dbReference type="Proteomes" id="UP001316189">
    <property type="component" value="Chromosome"/>
</dbReference>
<proteinExistence type="predicted"/>
<dbReference type="PROSITE" id="PS50949">
    <property type="entry name" value="HTH_GNTR"/>
    <property type="match status" value="1"/>
</dbReference>
<gene>
    <name evidence="6" type="ORF">NP064_06810</name>
</gene>
<accession>A0ABY5L3I4</accession>
<dbReference type="EMBL" id="CP101988">
    <property type="protein sequence ID" value="UUI76934.1"/>
    <property type="molecule type" value="Genomic_DNA"/>
</dbReference>
<evidence type="ECO:0000256" key="2">
    <source>
        <dbReference type="ARBA" id="ARBA00023125"/>
    </source>
</evidence>
<keyword evidence="1" id="KW-0805">Transcription regulation</keyword>
<keyword evidence="2" id="KW-0238">DNA-binding</keyword>
<organism evidence="6 7">
    <name type="scientific">Cellulomonas chengniuliangii</name>
    <dbReference type="NCBI Taxonomy" id="2968084"/>
    <lineage>
        <taxon>Bacteria</taxon>
        <taxon>Bacillati</taxon>
        <taxon>Actinomycetota</taxon>
        <taxon>Actinomycetes</taxon>
        <taxon>Micrococcales</taxon>
        <taxon>Cellulomonadaceae</taxon>
        <taxon>Cellulomonas</taxon>
    </lineage>
</organism>
<dbReference type="Pfam" id="PF07729">
    <property type="entry name" value="FCD"/>
    <property type="match status" value="1"/>
</dbReference>
<dbReference type="Pfam" id="PF00392">
    <property type="entry name" value="GntR"/>
    <property type="match status" value="1"/>
</dbReference>
<reference evidence="6 7" key="1">
    <citation type="submission" date="2022-07" db="EMBL/GenBank/DDBJ databases">
        <title>Novel species in genus cellulomonas.</title>
        <authorList>
            <person name="Ye L."/>
        </authorList>
    </citation>
    <scope>NUCLEOTIDE SEQUENCE [LARGE SCALE GENOMIC DNA]</scope>
    <source>
        <strain evidence="7">zg-Y338</strain>
    </source>
</reference>
<feature type="domain" description="HTH gntR-type" evidence="5">
    <location>
        <begin position="1"/>
        <end position="68"/>
    </location>
</feature>
<feature type="region of interest" description="Disordered" evidence="4">
    <location>
        <begin position="214"/>
        <end position="238"/>
    </location>
</feature>
<evidence type="ECO:0000256" key="3">
    <source>
        <dbReference type="ARBA" id="ARBA00023163"/>
    </source>
</evidence>
<evidence type="ECO:0000256" key="4">
    <source>
        <dbReference type="SAM" id="MobiDB-lite"/>
    </source>
</evidence>
<dbReference type="SMART" id="SM00895">
    <property type="entry name" value="FCD"/>
    <property type="match status" value="1"/>
</dbReference>
<dbReference type="PANTHER" id="PTHR43537:SF5">
    <property type="entry name" value="UXU OPERON TRANSCRIPTIONAL REGULATOR"/>
    <property type="match status" value="1"/>
</dbReference>